<evidence type="ECO:0000313" key="2">
    <source>
        <dbReference type="EMBL" id="TXG59558.1"/>
    </source>
</evidence>
<organism evidence="2 3">
    <name type="scientific">Acer yangbiense</name>
    <dbReference type="NCBI Taxonomy" id="1000413"/>
    <lineage>
        <taxon>Eukaryota</taxon>
        <taxon>Viridiplantae</taxon>
        <taxon>Streptophyta</taxon>
        <taxon>Embryophyta</taxon>
        <taxon>Tracheophyta</taxon>
        <taxon>Spermatophyta</taxon>
        <taxon>Magnoliopsida</taxon>
        <taxon>eudicotyledons</taxon>
        <taxon>Gunneridae</taxon>
        <taxon>Pentapetalae</taxon>
        <taxon>rosids</taxon>
        <taxon>malvids</taxon>
        <taxon>Sapindales</taxon>
        <taxon>Sapindaceae</taxon>
        <taxon>Hippocastanoideae</taxon>
        <taxon>Acereae</taxon>
        <taxon>Acer</taxon>
    </lineage>
</organism>
<evidence type="ECO:0000256" key="1">
    <source>
        <dbReference type="SAM" id="Coils"/>
    </source>
</evidence>
<dbReference type="Proteomes" id="UP000323000">
    <property type="component" value="Chromosome 6"/>
</dbReference>
<dbReference type="PANTHER" id="PTHR35304:SF3">
    <property type="entry name" value="CATHEPSIN PROPEPTIDE INHIBITOR DOMAIN-CONTAINING PROTEIN"/>
    <property type="match status" value="1"/>
</dbReference>
<keyword evidence="3" id="KW-1185">Reference proteome</keyword>
<name>A0A5C7HRX1_9ROSI</name>
<accession>A0A5C7HRX1</accession>
<comment type="caution">
    <text evidence="2">The sequence shown here is derived from an EMBL/GenBank/DDBJ whole genome shotgun (WGS) entry which is preliminary data.</text>
</comment>
<dbReference type="AlphaFoldDB" id="A0A5C7HRX1"/>
<feature type="coiled-coil region" evidence="1">
    <location>
        <begin position="90"/>
        <end position="117"/>
    </location>
</feature>
<dbReference type="EMBL" id="VAHF01000006">
    <property type="protein sequence ID" value="TXG59558.1"/>
    <property type="molecule type" value="Genomic_DNA"/>
</dbReference>
<keyword evidence="1" id="KW-0175">Coiled coil</keyword>
<sequence length="144" mass="16854">MVNYVSGCDAKGCKDFYDPVTVKRLQEWDESLARFLLQLSMKKDNDHQTKKSYQEEETPDRFTARQIFLKSYTFVREEENSKETAMKKIINKLLQKNKKIKNNNNNNNNNIKAAGEKRERTCSSLARQCFYFLLSCAARVDVHA</sequence>
<dbReference type="PANTHER" id="PTHR35304">
    <property type="entry name" value="OS05G0120300 PROTEIN-RELATED"/>
    <property type="match status" value="1"/>
</dbReference>
<gene>
    <name evidence="2" type="ORF">EZV62_014131</name>
</gene>
<reference evidence="3" key="1">
    <citation type="journal article" date="2019" name="Gigascience">
        <title>De novo genome assembly of the endangered Acer yangbiense, a plant species with extremely small populations endemic to Yunnan Province, China.</title>
        <authorList>
            <person name="Yang J."/>
            <person name="Wariss H.M."/>
            <person name="Tao L."/>
            <person name="Zhang R."/>
            <person name="Yun Q."/>
            <person name="Hollingsworth P."/>
            <person name="Dao Z."/>
            <person name="Luo G."/>
            <person name="Guo H."/>
            <person name="Ma Y."/>
            <person name="Sun W."/>
        </authorList>
    </citation>
    <scope>NUCLEOTIDE SEQUENCE [LARGE SCALE GENOMIC DNA]</scope>
    <source>
        <strain evidence="3">cv. Malutang</strain>
    </source>
</reference>
<evidence type="ECO:0000313" key="3">
    <source>
        <dbReference type="Proteomes" id="UP000323000"/>
    </source>
</evidence>
<protein>
    <submittedName>
        <fullName evidence="2">Uncharacterized protein</fullName>
    </submittedName>
</protein>
<proteinExistence type="predicted"/>